<protein>
    <submittedName>
        <fullName evidence="1">Uncharacterized protein</fullName>
    </submittedName>
</protein>
<name>A0A0A9AC02_ARUDO</name>
<reference evidence="1" key="2">
    <citation type="journal article" date="2015" name="Data Brief">
        <title>Shoot transcriptome of the giant reed, Arundo donax.</title>
        <authorList>
            <person name="Barrero R.A."/>
            <person name="Guerrero F.D."/>
            <person name="Moolhuijzen P."/>
            <person name="Goolsby J.A."/>
            <person name="Tidwell J."/>
            <person name="Bellgard S.E."/>
            <person name="Bellgard M.I."/>
        </authorList>
    </citation>
    <scope>NUCLEOTIDE SEQUENCE</scope>
    <source>
        <tissue evidence="1">Shoot tissue taken approximately 20 cm above the soil surface</tissue>
    </source>
</reference>
<reference evidence="1" key="1">
    <citation type="submission" date="2014-09" db="EMBL/GenBank/DDBJ databases">
        <authorList>
            <person name="Magalhaes I.L.F."/>
            <person name="Oliveira U."/>
            <person name="Santos F.R."/>
            <person name="Vidigal T.H.D.A."/>
            <person name="Brescovit A.D."/>
            <person name="Santos A.J."/>
        </authorList>
    </citation>
    <scope>NUCLEOTIDE SEQUENCE</scope>
    <source>
        <tissue evidence="1">Shoot tissue taken approximately 20 cm above the soil surface</tissue>
    </source>
</reference>
<sequence length="26" mass="3093">MPIFGLYNTLDKQINICFFVSQEELE</sequence>
<proteinExistence type="predicted"/>
<dbReference type="AlphaFoldDB" id="A0A0A9AC02"/>
<accession>A0A0A9AC02</accession>
<evidence type="ECO:0000313" key="1">
    <source>
        <dbReference type="EMBL" id="JAD48596.1"/>
    </source>
</evidence>
<dbReference type="EMBL" id="GBRH01249299">
    <property type="protein sequence ID" value="JAD48596.1"/>
    <property type="molecule type" value="Transcribed_RNA"/>
</dbReference>
<organism evidence="1">
    <name type="scientific">Arundo donax</name>
    <name type="common">Giant reed</name>
    <name type="synonym">Donax arundinaceus</name>
    <dbReference type="NCBI Taxonomy" id="35708"/>
    <lineage>
        <taxon>Eukaryota</taxon>
        <taxon>Viridiplantae</taxon>
        <taxon>Streptophyta</taxon>
        <taxon>Embryophyta</taxon>
        <taxon>Tracheophyta</taxon>
        <taxon>Spermatophyta</taxon>
        <taxon>Magnoliopsida</taxon>
        <taxon>Liliopsida</taxon>
        <taxon>Poales</taxon>
        <taxon>Poaceae</taxon>
        <taxon>PACMAD clade</taxon>
        <taxon>Arundinoideae</taxon>
        <taxon>Arundineae</taxon>
        <taxon>Arundo</taxon>
    </lineage>
</organism>